<keyword evidence="5" id="KW-0175">Coiled coil</keyword>
<dbReference type="GO" id="GO:0005768">
    <property type="term" value="C:endosome"/>
    <property type="evidence" value="ECO:0007669"/>
    <property type="project" value="UniProtKB-SubCell"/>
</dbReference>
<reference evidence="9" key="1">
    <citation type="journal article" date="2021" name="Microbiol. Resour. Announc.">
        <title>LGAAP: Leishmaniinae Genome Assembly and Annotation Pipeline.</title>
        <authorList>
            <person name="Almutairi H."/>
            <person name="Urbaniak M.D."/>
            <person name="Bates M.D."/>
            <person name="Jariyapan N."/>
            <person name="Kwakye-Nuako G."/>
            <person name="Thomaz-Soccol V."/>
            <person name="Al-Salem W.S."/>
            <person name="Dillon R.J."/>
            <person name="Bates P.A."/>
            <person name="Gatherer D."/>
        </authorList>
    </citation>
    <scope>NUCLEOTIDE SEQUENCE [LARGE SCALE GENOMIC DNA]</scope>
</reference>
<dbReference type="Pfam" id="PF13949">
    <property type="entry name" value="ALIX_LYPXL_bnd"/>
    <property type="match status" value="1"/>
</dbReference>
<proteinExistence type="predicted"/>
<dbReference type="GO" id="GO:0043328">
    <property type="term" value="P:protein transport to vacuole involved in ubiquitin-dependent protein catabolic process via the multivesicular body sorting pathway"/>
    <property type="evidence" value="ECO:0007669"/>
    <property type="project" value="TreeGrafter"/>
</dbReference>
<dbReference type="RefSeq" id="XP_067177664.1">
    <property type="nucleotide sequence ID" value="XM_067321054.1"/>
</dbReference>
<name>A0A836KGM9_9TRYP</name>
<accession>A0A836KGM9</accession>
<feature type="region of interest" description="Disordered" evidence="6">
    <location>
        <begin position="800"/>
        <end position="908"/>
    </location>
</feature>
<dbReference type="CDD" id="cd09034">
    <property type="entry name" value="BRO1_Alix_like"/>
    <property type="match status" value="1"/>
</dbReference>
<sequence length="908" mass="101545">MSGSEALNHIPDRFIFLPFRLGEKDIPDWSLCSRYIATNHSSNNTTTVDDAIKSMSAYHNTIVKTCTLNDSKRTPNESFIQHTLLRYCRLVGQAQAHLPLHSGHVNKNLKFLWCDSFDESAKYESTNSNSELVSCVYNLAASYVYVAVAQAHTGSMDEVKDAFKNFQNAAGYYEMVTSMLDRLPPDQLTKGDMKRDSLAMLTRMCLAQAHHCGYLKAEGTMKGKQDMLSKIAVEAAKLYEDVLSSFKTSVWMAKRAANAKAVEAHLGANVCLFKARAHLHLGVKSEDDGDLGAAIAHYRKAKEHLTRLPRMPTQPLTLWVNSIVTSANVAEEKAEKANTSVYFARIPKEVPEPEGLPRSLGTATEHPSFVRFVSMRGDDPFFGIVPAHIAKTVSAWREKQRNLVHACTSAASYTRKSTQTKFETLGVEAAIQAMSGEAEGRGRVPEPLRSKILKLREENKTSSGATLSVTDILMNNVNTCSEMYQVADSKLKEVSEELEKDKRTDERYREAYGEKIWRAVHPAFDQTPDYRTLSAAISEHENGLQQWLVAPFNEAKRTMEENMRNIARLDWPIVDLDALMPFVGTKEARQQSDKLMELVGKLKELVETRVRIENEQAAEEKVLQDMLDSDDVVFSISSVESTQRDAILANGSKEIADVISKVNEKVRQERALVSTAEELMEQIGTLQSADPIVAEIQHVSNGLEKACSIYQELMKDFASILQYGTKALDEIETTLRNAKSYTMSRQLAAEEVQSRLDAQIAAKVSEMQEAESQIAESRRRQEILQQQIASLQEQVLHQPAHQYHPPPPPPPQQPAYQYPPSPLHHQQQQQQQYYQTAAAPSPAYMYPSPPMQQAPPAPPSYDQLSSVPSVPSAQPPLAQQMGAYQYPPPPQEQSRSSCHPSYKPPYAL</sequence>
<feature type="coiled-coil region" evidence="5">
    <location>
        <begin position="760"/>
        <end position="794"/>
    </location>
</feature>
<dbReference type="Gene3D" id="1.20.120.560">
    <property type="entry name" value="alix/aip1 in complex with the ypdl late domain"/>
    <property type="match status" value="1"/>
</dbReference>
<dbReference type="Proteomes" id="UP000673552">
    <property type="component" value="Unassembled WGS sequence"/>
</dbReference>
<organism evidence="8 9">
    <name type="scientific">Leishmania martiniquensis</name>
    <dbReference type="NCBI Taxonomy" id="1580590"/>
    <lineage>
        <taxon>Eukaryota</taxon>
        <taxon>Discoba</taxon>
        <taxon>Euglenozoa</taxon>
        <taxon>Kinetoplastea</taxon>
        <taxon>Metakinetoplastina</taxon>
        <taxon>Trypanosomatida</taxon>
        <taxon>Trypanosomatidae</taxon>
        <taxon>Leishmaniinae</taxon>
        <taxon>Leishmania</taxon>
    </lineage>
</organism>
<dbReference type="SMART" id="SM01041">
    <property type="entry name" value="BRO1"/>
    <property type="match status" value="1"/>
</dbReference>
<evidence type="ECO:0000256" key="4">
    <source>
        <dbReference type="ARBA" id="ARBA00022753"/>
    </source>
</evidence>
<keyword evidence="4" id="KW-0967">Endosome</keyword>
<feature type="coiled-coil region" evidence="5">
    <location>
        <begin position="484"/>
        <end position="511"/>
    </location>
</feature>
<dbReference type="KEGG" id="lmat:92513566"/>
<protein>
    <recommendedName>
        <fullName evidence="7">BRO1 domain-containing protein</fullName>
    </recommendedName>
</protein>
<evidence type="ECO:0000256" key="5">
    <source>
        <dbReference type="SAM" id="Coils"/>
    </source>
</evidence>
<keyword evidence="9" id="KW-1185">Reference proteome</keyword>
<feature type="compositionally biased region" description="Pro residues" evidence="6">
    <location>
        <begin position="804"/>
        <end position="822"/>
    </location>
</feature>
<feature type="compositionally biased region" description="Low complexity" evidence="6">
    <location>
        <begin position="823"/>
        <end position="846"/>
    </location>
</feature>
<dbReference type="AlphaFoldDB" id="A0A836KGM9"/>
<keyword evidence="3" id="KW-0963">Cytoplasm</keyword>
<dbReference type="GeneID" id="92513566"/>
<dbReference type="PANTHER" id="PTHR23030:SF30">
    <property type="entry name" value="TYROSINE-PROTEIN PHOSPHATASE NON-RECEPTOR TYPE 23"/>
    <property type="match status" value="1"/>
</dbReference>
<dbReference type="PANTHER" id="PTHR23030">
    <property type="entry name" value="PCD6 INTERACTING PROTEIN-RELATED"/>
    <property type="match status" value="1"/>
</dbReference>
<dbReference type="InterPro" id="IPR038499">
    <property type="entry name" value="BRO1_sf"/>
</dbReference>
<dbReference type="InterPro" id="IPR025304">
    <property type="entry name" value="ALIX_V_dom"/>
</dbReference>
<dbReference type="Pfam" id="PF03097">
    <property type="entry name" value="BRO1"/>
    <property type="match status" value="1"/>
</dbReference>
<dbReference type="Gene3D" id="1.20.140.50">
    <property type="entry name" value="alix/aip1 like domains"/>
    <property type="match status" value="1"/>
</dbReference>
<dbReference type="EMBL" id="JAFEUZ010000027">
    <property type="protein sequence ID" value="KAG5475399.1"/>
    <property type="molecule type" value="Genomic_DNA"/>
</dbReference>
<evidence type="ECO:0000256" key="2">
    <source>
        <dbReference type="ARBA" id="ARBA00004496"/>
    </source>
</evidence>
<feature type="domain" description="BRO1" evidence="7">
    <location>
        <begin position="13"/>
        <end position="429"/>
    </location>
</feature>
<evidence type="ECO:0000313" key="9">
    <source>
        <dbReference type="Proteomes" id="UP000673552"/>
    </source>
</evidence>
<dbReference type="Gene3D" id="1.25.40.280">
    <property type="entry name" value="alix/aip1 like domains"/>
    <property type="match status" value="1"/>
</dbReference>
<feature type="compositionally biased region" description="Pro residues" evidence="6">
    <location>
        <begin position="847"/>
        <end position="859"/>
    </location>
</feature>
<dbReference type="InterPro" id="IPR004328">
    <property type="entry name" value="BRO1_dom"/>
</dbReference>
<evidence type="ECO:0000313" key="8">
    <source>
        <dbReference type="EMBL" id="KAG5475399.1"/>
    </source>
</evidence>
<evidence type="ECO:0000259" key="7">
    <source>
        <dbReference type="PROSITE" id="PS51180"/>
    </source>
</evidence>
<dbReference type="OrthoDB" id="64867at2759"/>
<evidence type="ECO:0000256" key="1">
    <source>
        <dbReference type="ARBA" id="ARBA00004177"/>
    </source>
</evidence>
<evidence type="ECO:0000256" key="3">
    <source>
        <dbReference type="ARBA" id="ARBA00022490"/>
    </source>
</evidence>
<gene>
    <name evidence="8" type="ORF">LSCM1_03512</name>
</gene>
<reference evidence="9" key="2">
    <citation type="journal article" date="2021" name="Sci. Data">
        <title>Chromosome-scale genome sequencing, assembly and annotation of six genomes from subfamily Leishmaniinae.</title>
        <authorList>
            <person name="Almutairi H."/>
            <person name="Urbaniak M.D."/>
            <person name="Bates M.D."/>
            <person name="Jariyapan N."/>
            <person name="Kwakye-Nuako G."/>
            <person name="Thomaz Soccol V."/>
            <person name="Al-Salem W.S."/>
            <person name="Dillon R.J."/>
            <person name="Bates P.A."/>
            <person name="Gatherer D."/>
        </authorList>
    </citation>
    <scope>NUCLEOTIDE SEQUENCE [LARGE SCALE GENOMIC DNA]</scope>
</reference>
<feature type="compositionally biased region" description="Low complexity" evidence="6">
    <location>
        <begin position="863"/>
        <end position="880"/>
    </location>
</feature>
<comment type="caution">
    <text evidence="8">The sequence shown here is derived from an EMBL/GenBank/DDBJ whole genome shotgun (WGS) entry which is preliminary data.</text>
</comment>
<dbReference type="PROSITE" id="PS51180">
    <property type="entry name" value="BRO1"/>
    <property type="match status" value="1"/>
</dbReference>
<evidence type="ECO:0000256" key="6">
    <source>
        <dbReference type="SAM" id="MobiDB-lite"/>
    </source>
</evidence>
<comment type="subcellular location">
    <subcellularLocation>
        <location evidence="2">Cytoplasm</location>
    </subcellularLocation>
    <subcellularLocation>
        <location evidence="1">Endosome</location>
    </subcellularLocation>
</comment>